<accession>A0ABV9CU07</accession>
<comment type="caution">
    <text evidence="2">The sequence shown here is derived from an EMBL/GenBank/DDBJ whole genome shotgun (WGS) entry which is preliminary data.</text>
</comment>
<name>A0ABV9CU07_9ACTN</name>
<dbReference type="Proteomes" id="UP001596004">
    <property type="component" value="Unassembled WGS sequence"/>
</dbReference>
<sequence length="161" mass="17049">MDTLRVIALVAATLTTGLMAGFFYSYVCSVMPGLRRADDRTFVGAMQQINVAIINGWFFLCFLGAAATIALAVALHFAGDGPRLLPWLLAALVLYAAQLGITFAVNVPLNDELGAAGAPDGMAGLADVRERFETRWVRWNLARTLAATAAFGCLIAALLAA</sequence>
<keyword evidence="1" id="KW-1133">Transmembrane helix</keyword>
<feature type="transmembrane region" description="Helical" evidence="1">
    <location>
        <begin position="141"/>
        <end position="160"/>
    </location>
</feature>
<keyword evidence="1" id="KW-0472">Membrane</keyword>
<dbReference type="InterPro" id="IPR013901">
    <property type="entry name" value="Anthrone_oxy"/>
</dbReference>
<reference evidence="3" key="1">
    <citation type="journal article" date="2019" name="Int. J. Syst. Evol. Microbiol.">
        <title>The Global Catalogue of Microorganisms (GCM) 10K type strain sequencing project: providing services to taxonomists for standard genome sequencing and annotation.</title>
        <authorList>
            <consortium name="The Broad Institute Genomics Platform"/>
            <consortium name="The Broad Institute Genome Sequencing Center for Infectious Disease"/>
            <person name="Wu L."/>
            <person name="Ma J."/>
        </authorList>
    </citation>
    <scope>NUCLEOTIDE SEQUENCE [LARGE SCALE GENOMIC DNA]</scope>
    <source>
        <strain evidence="3">CGMCC 4.7132</strain>
    </source>
</reference>
<keyword evidence="3" id="KW-1185">Reference proteome</keyword>
<dbReference type="Pfam" id="PF08592">
    <property type="entry name" value="Anthrone_oxy"/>
    <property type="match status" value="1"/>
</dbReference>
<organism evidence="2 3">
    <name type="scientific">Sphaerisporangium dianthi</name>
    <dbReference type="NCBI Taxonomy" id="1436120"/>
    <lineage>
        <taxon>Bacteria</taxon>
        <taxon>Bacillati</taxon>
        <taxon>Actinomycetota</taxon>
        <taxon>Actinomycetes</taxon>
        <taxon>Streptosporangiales</taxon>
        <taxon>Streptosporangiaceae</taxon>
        <taxon>Sphaerisporangium</taxon>
    </lineage>
</organism>
<feature type="transmembrane region" description="Helical" evidence="1">
    <location>
        <begin position="49"/>
        <end position="78"/>
    </location>
</feature>
<protein>
    <submittedName>
        <fullName evidence="2">DUF1772 domain-containing protein</fullName>
    </submittedName>
</protein>
<evidence type="ECO:0000256" key="1">
    <source>
        <dbReference type="SAM" id="Phobius"/>
    </source>
</evidence>
<feature type="transmembrane region" description="Helical" evidence="1">
    <location>
        <begin position="6"/>
        <end position="28"/>
    </location>
</feature>
<gene>
    <name evidence="2" type="ORF">ACFO60_36250</name>
</gene>
<feature type="transmembrane region" description="Helical" evidence="1">
    <location>
        <begin position="84"/>
        <end position="105"/>
    </location>
</feature>
<dbReference type="EMBL" id="JBHSFP010000041">
    <property type="protein sequence ID" value="MFC4536248.1"/>
    <property type="molecule type" value="Genomic_DNA"/>
</dbReference>
<evidence type="ECO:0000313" key="2">
    <source>
        <dbReference type="EMBL" id="MFC4536248.1"/>
    </source>
</evidence>
<dbReference type="RefSeq" id="WP_380850346.1">
    <property type="nucleotide sequence ID" value="NZ_JBHSFP010000041.1"/>
</dbReference>
<keyword evidence="1" id="KW-0812">Transmembrane</keyword>
<evidence type="ECO:0000313" key="3">
    <source>
        <dbReference type="Proteomes" id="UP001596004"/>
    </source>
</evidence>
<proteinExistence type="predicted"/>